<reference evidence="2 3" key="1">
    <citation type="submission" date="2019-03" db="EMBL/GenBank/DDBJ databases">
        <title>Genomic Encyclopedia of Archaeal and Bacterial Type Strains, Phase II (KMG-II): from individual species to whole genera.</title>
        <authorList>
            <person name="Goeker M."/>
        </authorList>
    </citation>
    <scope>NUCLEOTIDE SEQUENCE [LARGE SCALE GENOMIC DNA]</scope>
    <source>
        <strain evidence="2 3">DSM 45499</strain>
    </source>
</reference>
<name>A0A4R7W0N7_9PSEU</name>
<gene>
    <name evidence="2" type="ORF">CLV71_102141</name>
</gene>
<dbReference type="InterPro" id="IPR011990">
    <property type="entry name" value="TPR-like_helical_dom_sf"/>
</dbReference>
<dbReference type="EMBL" id="SOCP01000002">
    <property type="protein sequence ID" value="TDV56080.1"/>
    <property type="molecule type" value="Genomic_DNA"/>
</dbReference>
<feature type="domain" description="NB-ARC" evidence="1">
    <location>
        <begin position="17"/>
        <end position="145"/>
    </location>
</feature>
<proteinExistence type="predicted"/>
<dbReference type="GO" id="GO:0043531">
    <property type="term" value="F:ADP binding"/>
    <property type="evidence" value="ECO:0007669"/>
    <property type="project" value="InterPro"/>
</dbReference>
<dbReference type="SUPFAM" id="SSF52540">
    <property type="entry name" value="P-loop containing nucleoside triphosphate hydrolases"/>
    <property type="match status" value="1"/>
</dbReference>
<dbReference type="Gene3D" id="3.40.50.300">
    <property type="entry name" value="P-loop containing nucleotide triphosphate hydrolases"/>
    <property type="match status" value="1"/>
</dbReference>
<dbReference type="AlphaFoldDB" id="A0A4R7W0N7"/>
<dbReference type="RefSeq" id="WP_166663931.1">
    <property type="nucleotide sequence ID" value="NZ_SOCP01000002.1"/>
</dbReference>
<accession>A0A4R7W0N7</accession>
<comment type="caution">
    <text evidence="2">The sequence shown here is derived from an EMBL/GenBank/DDBJ whole genome shotgun (WGS) entry which is preliminary data.</text>
</comment>
<protein>
    <submittedName>
        <fullName evidence="2">NB-ARC domain-containing protein</fullName>
    </submittedName>
</protein>
<evidence type="ECO:0000259" key="1">
    <source>
        <dbReference type="Pfam" id="PF00931"/>
    </source>
</evidence>
<dbReference type="InterPro" id="IPR002182">
    <property type="entry name" value="NB-ARC"/>
</dbReference>
<keyword evidence="3" id="KW-1185">Reference proteome</keyword>
<dbReference type="Proteomes" id="UP000294927">
    <property type="component" value="Unassembled WGS sequence"/>
</dbReference>
<dbReference type="PANTHER" id="PTHR47691">
    <property type="entry name" value="REGULATOR-RELATED"/>
    <property type="match status" value="1"/>
</dbReference>
<sequence length="710" mass="73162">MTGLPRVVPLVGRAAVLNRIAAGLRQRATPVLCVVSGPVGAGKTVLAVHAARRMADRFPDGALFVALRGEDGTPVPVRTALSTVLGALDVAEHPDADVEVLAGSLRSRLADTRTLLVLDGASDETQVRPLLPATRGCAALVTSRDPLTVLHATARVDLTGIEASAAVALLTAEAGVPPATDHAEALTRRCERSPLALSIAGRRLGMGETPEDLLAQPLLDMLDDGERSVRAVLDGVCRPLPAPSGRMLRLLGLLDWEEFSAATAAALLDTTPAEAALALNPLVRARLVDLVESNGADPAGGTRFGMTALVRAWARERAEHDDHDRDAAVRRAVEQLGRLAERVLLARPRGTEPELSDDSATDPRAFRERDRAALRTAAAQAMDQGLVRAATVLASAAGVEAALPADGVDGHALVAVGRALLHRNALEAAGAALGRAIALFVAARDVLGEAAARHLLADALRMRGRLAEAQAQAAGAVACCGAIADERAGWRATAALGRVHHDAGHEDTARRLLSAAVAGSGATGDEVGAASAALWLGDLLAERADITRARRYYRDALRGAGADDTTRVGALAGLTVAAAAAGDSAAAAEHLAESRRVTRRSGDREADLATVAGASAYLHRFAGDLPSARAAVTEAVRLWQAAGAVVRTARTRVILGHVLAADGDPAAAIEAWSQAYGAFCEAGSARAAGVATLLATAQAPADREIRAGTQ</sequence>
<dbReference type="PANTHER" id="PTHR47691:SF3">
    <property type="entry name" value="HTH-TYPE TRANSCRIPTIONAL REGULATOR RV0890C-RELATED"/>
    <property type="match status" value="1"/>
</dbReference>
<dbReference type="InterPro" id="IPR027417">
    <property type="entry name" value="P-loop_NTPase"/>
</dbReference>
<dbReference type="Gene3D" id="1.25.40.10">
    <property type="entry name" value="Tetratricopeptide repeat domain"/>
    <property type="match status" value="2"/>
</dbReference>
<dbReference type="SUPFAM" id="SSF48452">
    <property type="entry name" value="TPR-like"/>
    <property type="match status" value="2"/>
</dbReference>
<evidence type="ECO:0000313" key="2">
    <source>
        <dbReference type="EMBL" id="TDV56080.1"/>
    </source>
</evidence>
<dbReference type="Pfam" id="PF00931">
    <property type="entry name" value="NB-ARC"/>
    <property type="match status" value="1"/>
</dbReference>
<evidence type="ECO:0000313" key="3">
    <source>
        <dbReference type="Proteomes" id="UP000294927"/>
    </source>
</evidence>
<organism evidence="2 3">
    <name type="scientific">Actinophytocola oryzae</name>
    <dbReference type="NCBI Taxonomy" id="502181"/>
    <lineage>
        <taxon>Bacteria</taxon>
        <taxon>Bacillati</taxon>
        <taxon>Actinomycetota</taxon>
        <taxon>Actinomycetes</taxon>
        <taxon>Pseudonocardiales</taxon>
        <taxon>Pseudonocardiaceae</taxon>
    </lineage>
</organism>
<dbReference type="PRINTS" id="PR00364">
    <property type="entry name" value="DISEASERSIST"/>
</dbReference>